<proteinExistence type="predicted"/>
<name>A0A7S4L9P5_9EUGL</name>
<dbReference type="AlphaFoldDB" id="A0A7S4L9P5"/>
<evidence type="ECO:0000313" key="1">
    <source>
        <dbReference type="EMBL" id="CAE0815697.1"/>
    </source>
</evidence>
<gene>
    <name evidence="1" type="ORF">EGYM00163_LOCUS26855</name>
</gene>
<accession>A0A7S4L9P5</accession>
<sequence length="123" mass="13332">MQQRSTSWCSPRQLQQSQVAGFSSHMQGSRCDVAREKTCLTQANTQGMFVCHNATHTVDMLKPRPLCERAGGAVFAAPSQLQLRLMAWQWRCHGSPGTPVGAECSGLVLGEKSGNIQCNAQIG</sequence>
<protein>
    <submittedName>
        <fullName evidence="1">Uncharacterized protein</fullName>
    </submittedName>
</protein>
<organism evidence="1">
    <name type="scientific">Eutreptiella gymnastica</name>
    <dbReference type="NCBI Taxonomy" id="73025"/>
    <lineage>
        <taxon>Eukaryota</taxon>
        <taxon>Discoba</taxon>
        <taxon>Euglenozoa</taxon>
        <taxon>Euglenida</taxon>
        <taxon>Spirocuta</taxon>
        <taxon>Euglenophyceae</taxon>
        <taxon>Eutreptiales</taxon>
        <taxon>Eutreptiaceae</taxon>
        <taxon>Eutreptiella</taxon>
    </lineage>
</organism>
<dbReference type="EMBL" id="HBJA01076508">
    <property type="protein sequence ID" value="CAE0815697.1"/>
    <property type="molecule type" value="Transcribed_RNA"/>
</dbReference>
<reference evidence="1" key="1">
    <citation type="submission" date="2021-01" db="EMBL/GenBank/DDBJ databases">
        <authorList>
            <person name="Corre E."/>
            <person name="Pelletier E."/>
            <person name="Niang G."/>
            <person name="Scheremetjew M."/>
            <person name="Finn R."/>
            <person name="Kale V."/>
            <person name="Holt S."/>
            <person name="Cochrane G."/>
            <person name="Meng A."/>
            <person name="Brown T."/>
            <person name="Cohen L."/>
        </authorList>
    </citation>
    <scope>NUCLEOTIDE SEQUENCE</scope>
    <source>
        <strain evidence="1">CCMP1594</strain>
    </source>
</reference>